<accession>A0A5C4UQF4</accession>
<evidence type="ECO:0000313" key="3">
    <source>
        <dbReference type="Proteomes" id="UP000311713"/>
    </source>
</evidence>
<dbReference type="InterPro" id="IPR050625">
    <property type="entry name" value="ParA/MinD_ATPase"/>
</dbReference>
<dbReference type="GO" id="GO:0009898">
    <property type="term" value="C:cytoplasmic side of plasma membrane"/>
    <property type="evidence" value="ECO:0007669"/>
    <property type="project" value="TreeGrafter"/>
</dbReference>
<dbReference type="EMBL" id="VDGT01000027">
    <property type="protein sequence ID" value="TNM25840.1"/>
    <property type="molecule type" value="Genomic_DNA"/>
</dbReference>
<dbReference type="GO" id="GO:0051782">
    <property type="term" value="P:negative regulation of cell division"/>
    <property type="evidence" value="ECO:0007669"/>
    <property type="project" value="TreeGrafter"/>
</dbReference>
<evidence type="ECO:0000256" key="1">
    <source>
        <dbReference type="SAM" id="MobiDB-lite"/>
    </source>
</evidence>
<dbReference type="GO" id="GO:0016887">
    <property type="term" value="F:ATP hydrolysis activity"/>
    <property type="evidence" value="ECO:0007669"/>
    <property type="project" value="TreeGrafter"/>
</dbReference>
<dbReference type="Gene3D" id="3.40.50.300">
    <property type="entry name" value="P-loop containing nucleotide triphosphate hydrolases"/>
    <property type="match status" value="1"/>
</dbReference>
<dbReference type="SUPFAM" id="SSF52540">
    <property type="entry name" value="P-loop containing nucleoside triphosphate hydrolases"/>
    <property type="match status" value="1"/>
</dbReference>
<name>A0A5C4UQF4_9ACTN</name>
<dbReference type="GO" id="GO:0005829">
    <property type="term" value="C:cytosol"/>
    <property type="evidence" value="ECO:0007669"/>
    <property type="project" value="TreeGrafter"/>
</dbReference>
<organism evidence="2 3">
    <name type="scientific">Streptomyces sedi</name>
    <dbReference type="NCBI Taxonomy" id="555059"/>
    <lineage>
        <taxon>Bacteria</taxon>
        <taxon>Bacillati</taxon>
        <taxon>Actinomycetota</taxon>
        <taxon>Actinomycetes</taxon>
        <taxon>Kitasatosporales</taxon>
        <taxon>Streptomycetaceae</taxon>
        <taxon>Streptomyces</taxon>
    </lineage>
</organism>
<keyword evidence="3" id="KW-1185">Reference proteome</keyword>
<dbReference type="AlphaFoldDB" id="A0A5C4UQF4"/>
<feature type="compositionally biased region" description="Basic and acidic residues" evidence="1">
    <location>
        <begin position="1"/>
        <end position="17"/>
    </location>
</feature>
<dbReference type="PANTHER" id="PTHR43384:SF14">
    <property type="entry name" value="ESX-1 SECRETION-ASSOCIATED PROTEIN ESPI"/>
    <property type="match status" value="1"/>
</dbReference>
<evidence type="ECO:0000313" key="2">
    <source>
        <dbReference type="EMBL" id="TNM25840.1"/>
    </source>
</evidence>
<dbReference type="Proteomes" id="UP000311713">
    <property type="component" value="Unassembled WGS sequence"/>
</dbReference>
<comment type="caution">
    <text evidence="2">The sequence shown here is derived from an EMBL/GenBank/DDBJ whole genome shotgun (WGS) entry which is preliminary data.</text>
</comment>
<dbReference type="InterPro" id="IPR027417">
    <property type="entry name" value="P-loop_NTPase"/>
</dbReference>
<protein>
    <submittedName>
        <fullName evidence="2">Cobalamin biosynthesis protein CobQ</fullName>
    </submittedName>
</protein>
<sequence length="329" mass="35682">MQATRERESGPPSRHADFSASLRQRARSAVPRWGWRGRVHRWTKGRLSPRVSSAERDWNTALRAVQMTFGGPRSIVFVNPKGGTFTTTATLLAGRTFGVHRGGGVVAFDNNETRGTLGERAVRAGHANTARELLSAIDLFRGPTARLGDLGRFTRGQGPAHFDVLASDERPEATGQLGAEAFDQLHELFRRYYRLILIDSGNNVRAPAWLAAARQADLLVITTTVREDAASSALWMADVLERDVLGPGALKQRSVALVCDPAPRPDTVLRRLLLDTFGARCHTAMSMPFEPALVGGGAIDYPRLSSATHAAWLHACAAMASALSPGWEG</sequence>
<dbReference type="OrthoDB" id="4640801at2"/>
<dbReference type="RefSeq" id="WP_139649520.1">
    <property type="nucleotide sequence ID" value="NZ_BAAAZS010000035.1"/>
</dbReference>
<feature type="region of interest" description="Disordered" evidence="1">
    <location>
        <begin position="1"/>
        <end position="23"/>
    </location>
</feature>
<reference evidence="2 3" key="1">
    <citation type="submission" date="2019-06" db="EMBL/GenBank/DDBJ databases">
        <title>Draft genome of Streptomyces sedi sp. JCM16909.</title>
        <authorList>
            <person name="Klykleung N."/>
            <person name="Tanasupawat S."/>
            <person name="Kudo T."/>
            <person name="Yuki M."/>
            <person name="Ohkuma M."/>
        </authorList>
    </citation>
    <scope>NUCLEOTIDE SEQUENCE [LARGE SCALE GENOMIC DNA]</scope>
    <source>
        <strain evidence="2 3">JCM 16909</strain>
    </source>
</reference>
<dbReference type="PANTHER" id="PTHR43384">
    <property type="entry name" value="SEPTUM SITE-DETERMINING PROTEIN MIND HOMOLOG, CHLOROPLASTIC-RELATED"/>
    <property type="match status" value="1"/>
</dbReference>
<proteinExistence type="predicted"/>
<gene>
    <name evidence="2" type="ORF">FH715_25830</name>
</gene>
<dbReference type="GO" id="GO:0005524">
    <property type="term" value="F:ATP binding"/>
    <property type="evidence" value="ECO:0007669"/>
    <property type="project" value="TreeGrafter"/>
</dbReference>